<evidence type="ECO:0000313" key="1">
    <source>
        <dbReference type="EMBL" id="NMJ40771.1"/>
    </source>
</evidence>
<organism evidence="1 2">
    <name type="scientific">Neoroseomonas marina</name>
    <dbReference type="NCBI Taxonomy" id="1232220"/>
    <lineage>
        <taxon>Bacteria</taxon>
        <taxon>Pseudomonadati</taxon>
        <taxon>Pseudomonadota</taxon>
        <taxon>Alphaproteobacteria</taxon>
        <taxon>Acetobacterales</taxon>
        <taxon>Acetobacteraceae</taxon>
        <taxon>Neoroseomonas</taxon>
    </lineage>
</organism>
<dbReference type="RefSeq" id="WP_170053041.1">
    <property type="nucleotide sequence ID" value="NZ_JABBKX010000002.1"/>
</dbReference>
<dbReference type="EMBL" id="JABBKX010000002">
    <property type="protein sequence ID" value="NMJ40771.1"/>
    <property type="molecule type" value="Genomic_DNA"/>
</dbReference>
<accession>A0A848E8K3</accession>
<dbReference type="Proteomes" id="UP000548582">
    <property type="component" value="Unassembled WGS sequence"/>
</dbReference>
<name>A0A848E8K3_9PROT</name>
<protein>
    <submittedName>
        <fullName evidence="1">Uncharacterized protein</fullName>
    </submittedName>
</protein>
<reference evidence="1 2" key="1">
    <citation type="submission" date="2020-03" db="EMBL/GenBank/DDBJ databases">
        <authorList>
            <person name="Sun Q."/>
        </authorList>
    </citation>
    <scope>NUCLEOTIDE SEQUENCE [LARGE SCALE GENOMIC DNA]</scope>
    <source>
        <strain evidence="1 2">JC162</strain>
    </source>
</reference>
<evidence type="ECO:0000313" key="2">
    <source>
        <dbReference type="Proteomes" id="UP000548582"/>
    </source>
</evidence>
<sequence>MSIQGPVHLRWRASGAAPETETFPDLDAAFDAVEERWETLQHQAPQILDSRKILLISTEQLKAAMVEEEDAG</sequence>
<gene>
    <name evidence="1" type="ORF">GWK16_05930</name>
</gene>
<dbReference type="AlphaFoldDB" id="A0A848E8K3"/>
<proteinExistence type="predicted"/>
<keyword evidence="2" id="KW-1185">Reference proteome</keyword>
<comment type="caution">
    <text evidence="1">The sequence shown here is derived from an EMBL/GenBank/DDBJ whole genome shotgun (WGS) entry which is preliminary data.</text>
</comment>